<name>A0ACB7RNZ1_HYAAI</name>
<accession>A0ACB7RNZ1</accession>
<evidence type="ECO:0000313" key="1">
    <source>
        <dbReference type="EMBL" id="KAH6923088.1"/>
    </source>
</evidence>
<gene>
    <name evidence="1" type="ORF">HPB50_021418</name>
</gene>
<evidence type="ECO:0000313" key="2">
    <source>
        <dbReference type="Proteomes" id="UP000821845"/>
    </source>
</evidence>
<organism evidence="1 2">
    <name type="scientific">Hyalomma asiaticum</name>
    <name type="common">Tick</name>
    <dbReference type="NCBI Taxonomy" id="266040"/>
    <lineage>
        <taxon>Eukaryota</taxon>
        <taxon>Metazoa</taxon>
        <taxon>Ecdysozoa</taxon>
        <taxon>Arthropoda</taxon>
        <taxon>Chelicerata</taxon>
        <taxon>Arachnida</taxon>
        <taxon>Acari</taxon>
        <taxon>Parasitiformes</taxon>
        <taxon>Ixodida</taxon>
        <taxon>Ixodoidea</taxon>
        <taxon>Ixodidae</taxon>
        <taxon>Hyalomminae</taxon>
        <taxon>Hyalomma</taxon>
    </lineage>
</organism>
<protein>
    <submittedName>
        <fullName evidence="1">Uncharacterized protein</fullName>
    </submittedName>
</protein>
<keyword evidence="2" id="KW-1185">Reference proteome</keyword>
<reference evidence="1" key="1">
    <citation type="submission" date="2020-05" db="EMBL/GenBank/DDBJ databases">
        <title>Large-scale comparative analyses of tick genomes elucidate their genetic diversity and vector capacities.</title>
        <authorList>
            <person name="Jia N."/>
            <person name="Wang J."/>
            <person name="Shi W."/>
            <person name="Du L."/>
            <person name="Sun Y."/>
            <person name="Zhan W."/>
            <person name="Jiang J."/>
            <person name="Wang Q."/>
            <person name="Zhang B."/>
            <person name="Ji P."/>
            <person name="Sakyi L.B."/>
            <person name="Cui X."/>
            <person name="Yuan T."/>
            <person name="Jiang B."/>
            <person name="Yang W."/>
            <person name="Lam T.T.-Y."/>
            <person name="Chang Q."/>
            <person name="Ding S."/>
            <person name="Wang X."/>
            <person name="Zhu J."/>
            <person name="Ruan X."/>
            <person name="Zhao L."/>
            <person name="Wei J."/>
            <person name="Que T."/>
            <person name="Du C."/>
            <person name="Cheng J."/>
            <person name="Dai P."/>
            <person name="Han X."/>
            <person name="Huang E."/>
            <person name="Gao Y."/>
            <person name="Liu J."/>
            <person name="Shao H."/>
            <person name="Ye R."/>
            <person name="Li L."/>
            <person name="Wei W."/>
            <person name="Wang X."/>
            <person name="Wang C."/>
            <person name="Yang T."/>
            <person name="Huo Q."/>
            <person name="Li W."/>
            <person name="Guo W."/>
            <person name="Chen H."/>
            <person name="Zhou L."/>
            <person name="Ni X."/>
            <person name="Tian J."/>
            <person name="Zhou Y."/>
            <person name="Sheng Y."/>
            <person name="Liu T."/>
            <person name="Pan Y."/>
            <person name="Xia L."/>
            <person name="Li J."/>
            <person name="Zhao F."/>
            <person name="Cao W."/>
        </authorList>
    </citation>
    <scope>NUCLEOTIDE SEQUENCE</scope>
    <source>
        <strain evidence="1">Hyas-2018</strain>
    </source>
</reference>
<sequence length="146" mass="16209">MSILIQSLSNTDTTGFAKLLVNAVNPIKAYNNAEFLPRYRFSKRALLRLLKMLPLGPKANERSNPVPPSLHLLIALRFYGTGTFQVITGDFDNVSQATLSRINTCASKIITETLFPQLVKLPNANEEAAVIKEFYLIAQFPDVAVQ</sequence>
<dbReference type="EMBL" id="CM023489">
    <property type="protein sequence ID" value="KAH6923088.1"/>
    <property type="molecule type" value="Genomic_DNA"/>
</dbReference>
<comment type="caution">
    <text evidence="1">The sequence shown here is derived from an EMBL/GenBank/DDBJ whole genome shotgun (WGS) entry which is preliminary data.</text>
</comment>
<dbReference type="Proteomes" id="UP000821845">
    <property type="component" value="Chromosome 9"/>
</dbReference>
<proteinExistence type="predicted"/>